<protein>
    <submittedName>
        <fullName evidence="1">Uncharacterized protein</fullName>
    </submittedName>
</protein>
<name>A0A1I6Q526_9BACL</name>
<evidence type="ECO:0000313" key="2">
    <source>
        <dbReference type="Proteomes" id="UP000198660"/>
    </source>
</evidence>
<dbReference type="AlphaFoldDB" id="A0A1I6Q526"/>
<reference evidence="2" key="1">
    <citation type="submission" date="2016-10" db="EMBL/GenBank/DDBJ databases">
        <authorList>
            <person name="Varghese N."/>
            <person name="Submissions S."/>
        </authorList>
    </citation>
    <scope>NUCLEOTIDE SEQUENCE [LARGE SCALE GENOMIC DNA]</scope>
    <source>
        <strain evidence="2">DSM 45789</strain>
    </source>
</reference>
<gene>
    <name evidence="1" type="ORF">SAMN05444972_102342</name>
</gene>
<keyword evidence="2" id="KW-1185">Reference proteome</keyword>
<proteinExistence type="predicted"/>
<dbReference type="EMBL" id="FPAA01000002">
    <property type="protein sequence ID" value="SFS47430.1"/>
    <property type="molecule type" value="Genomic_DNA"/>
</dbReference>
<evidence type="ECO:0000313" key="1">
    <source>
        <dbReference type="EMBL" id="SFS47430.1"/>
    </source>
</evidence>
<accession>A0A1I6Q526</accession>
<dbReference type="Proteomes" id="UP000198660">
    <property type="component" value="Unassembled WGS sequence"/>
</dbReference>
<organism evidence="1 2">
    <name type="scientific">Marininema halotolerans</name>
    <dbReference type="NCBI Taxonomy" id="1155944"/>
    <lineage>
        <taxon>Bacteria</taxon>
        <taxon>Bacillati</taxon>
        <taxon>Bacillota</taxon>
        <taxon>Bacilli</taxon>
        <taxon>Bacillales</taxon>
        <taxon>Thermoactinomycetaceae</taxon>
        <taxon>Marininema</taxon>
    </lineage>
</organism>
<sequence>MSEVYIRTGTTRSMMYHEIFDLYHLRKKLNSMTPSR</sequence>